<keyword evidence="2" id="KW-0472">Membrane</keyword>
<feature type="region of interest" description="Disordered" evidence="1">
    <location>
        <begin position="103"/>
        <end position="144"/>
    </location>
</feature>
<sequence length="1017" mass="117793">MDQNEGSLKDFKNEDHNHFLHASISEPILIQTQRPPRRKLRRATSDSNFLPSNSFSSYREIARAQLSDLDFTGTRDLPRFGSNSITVFFGEALFNFWQAEDSKKPAKTSENPDHPNNTSEQSPIHGWTWHLNRDDDGKDKLGTHSVQTVRQNTFVKRIQTRKQLNLKRKKKDSIIPKKYELRNPDRQLSKITAASSRISHRVPDSVSRGVPPKKKIRWQTGNKDLDPGDNGDDIDDEDDDELDYQEFPRLPQNERDEQWMYNTGSDISQEEGLILDAEEQKYGRKLSERGESRSDKFMEEMNLFFKILMWSGRLPFGRKRYRNFTRFSVRDSCWNYRIFCVTSIFMTILAGLMLSNFLLIYNQNPKTMYRKIEALEFYKYWVVGLFTLLNLWHVTITSLYTIFTGSYSKAEFFTRWNVCSNLLDYDTSYRIKYTIKREIIFTLTYTMILIFAIVFLDWNGAFGFISMLILRPWISHYRISKHYKWLRVLGFFVHLYSIFSARMTTVMILLYCRALENAARLFNSRLVEGLGAAENMSGKGKIVVQKRLIPYRKLLAEHVTITTFARQFGSVFAVRLTVLIIIKAFTMLVASYSLLRLLDGGYMRKSTFKTDHVEGIGKEVEPIKYNISLGTAAVILGVLIVFSWATFYHVSECLHSAGDAIMMGLDHIRRHGLILCKTSNERRFIMTMENSFFPKNDYYITCGFKINRQFINSFLAVLLSYSLMIQGFAVQKMEGQEILLCDDGGECRKTVFKPHQPGSSPGETLTEENDDSLLAVPGFPLMPTMNHSMPPPLQRSDAPIKTMMLMLSNEEFTIGKFRKDYMYQCPSITDGQPIDRLRMIFQRGVEKDSNYIGNDYAITQDLSQKSTWCESKGRPFWDIVMQVDDNKLEELKYGSDVNWRKLCYYSDKMRDDCANPDYRLPDKNGMPVDPTLELVNITLTPVDEASKKEVGEGKWTFFFCCFEWEGYRSRCGLALTSSGQASMAAQKKYVEERCGKKRDQHASCKGSLDNVTSRCYM</sequence>
<dbReference type="Proteomes" id="UP001642540">
    <property type="component" value="Unassembled WGS sequence"/>
</dbReference>
<reference evidence="3 4" key="1">
    <citation type="submission" date="2024-08" db="EMBL/GenBank/DDBJ databases">
        <authorList>
            <person name="Cucini C."/>
            <person name="Frati F."/>
        </authorList>
    </citation>
    <scope>NUCLEOTIDE SEQUENCE [LARGE SCALE GENOMIC DNA]</scope>
</reference>
<feature type="transmembrane region" description="Helical" evidence="2">
    <location>
        <begin position="439"/>
        <end position="470"/>
    </location>
</feature>
<keyword evidence="2" id="KW-0812">Transmembrane</keyword>
<keyword evidence="2" id="KW-1133">Transmembrane helix</keyword>
<gene>
    <name evidence="3" type="ORF">ODALV1_LOCUS6216</name>
</gene>
<evidence type="ECO:0000256" key="2">
    <source>
        <dbReference type="SAM" id="Phobius"/>
    </source>
</evidence>
<evidence type="ECO:0000256" key="1">
    <source>
        <dbReference type="SAM" id="MobiDB-lite"/>
    </source>
</evidence>
<feature type="transmembrane region" description="Helical" evidence="2">
    <location>
        <begin position="491"/>
        <end position="511"/>
    </location>
</feature>
<evidence type="ECO:0000313" key="4">
    <source>
        <dbReference type="Proteomes" id="UP001642540"/>
    </source>
</evidence>
<protein>
    <submittedName>
        <fullName evidence="3">Uncharacterized protein</fullName>
    </submittedName>
</protein>
<accession>A0ABP1Q1G1</accession>
<proteinExistence type="predicted"/>
<feature type="transmembrane region" description="Helical" evidence="2">
    <location>
        <begin position="334"/>
        <end position="359"/>
    </location>
</feature>
<feature type="compositionally biased region" description="Basic and acidic residues" evidence="1">
    <location>
        <begin position="131"/>
        <end position="142"/>
    </location>
</feature>
<name>A0ABP1Q1G1_9HEXA</name>
<comment type="caution">
    <text evidence="3">The sequence shown here is derived from an EMBL/GenBank/DDBJ whole genome shotgun (WGS) entry which is preliminary data.</text>
</comment>
<feature type="region of interest" description="Disordered" evidence="1">
    <location>
        <begin position="193"/>
        <end position="240"/>
    </location>
</feature>
<evidence type="ECO:0000313" key="3">
    <source>
        <dbReference type="EMBL" id="CAL8085743.1"/>
    </source>
</evidence>
<dbReference type="EMBL" id="CAXLJM020000019">
    <property type="protein sequence ID" value="CAL8085743.1"/>
    <property type="molecule type" value="Genomic_DNA"/>
</dbReference>
<organism evidence="3 4">
    <name type="scientific">Orchesella dallaii</name>
    <dbReference type="NCBI Taxonomy" id="48710"/>
    <lineage>
        <taxon>Eukaryota</taxon>
        <taxon>Metazoa</taxon>
        <taxon>Ecdysozoa</taxon>
        <taxon>Arthropoda</taxon>
        <taxon>Hexapoda</taxon>
        <taxon>Collembola</taxon>
        <taxon>Entomobryomorpha</taxon>
        <taxon>Entomobryoidea</taxon>
        <taxon>Orchesellidae</taxon>
        <taxon>Orchesellinae</taxon>
        <taxon>Orchesella</taxon>
    </lineage>
</organism>
<feature type="transmembrane region" description="Helical" evidence="2">
    <location>
        <begin position="380"/>
        <end position="403"/>
    </location>
</feature>
<feature type="transmembrane region" description="Helical" evidence="2">
    <location>
        <begin position="572"/>
        <end position="595"/>
    </location>
</feature>
<keyword evidence="4" id="KW-1185">Reference proteome</keyword>
<feature type="transmembrane region" description="Helical" evidence="2">
    <location>
        <begin position="627"/>
        <end position="647"/>
    </location>
</feature>
<feature type="compositionally biased region" description="Acidic residues" evidence="1">
    <location>
        <begin position="227"/>
        <end position="240"/>
    </location>
</feature>